<protein>
    <submittedName>
        <fullName evidence="2">Uncharacterized protein</fullName>
    </submittedName>
</protein>
<name>A0A0L0W3D3_9BASI</name>
<sequence>MAEVLQSHIPKDKIVRSSMSQTDPPSPTRALRPSPYFEVSCEMNISKWEKALEAAGILPEYQDVIKGVKHGFHQGIPEHDFGRGIPYFAPPDHEAALLAKEKIESSITKEIQAKRMFGPFTTEQLQQEFKFFRTNPLSAVVNGAGSVRPVNDLSYPKNIPGKPSVNSFVDKLEYETTWDDFETVSRFFRQ</sequence>
<evidence type="ECO:0000313" key="3">
    <source>
        <dbReference type="Proteomes" id="UP000054564"/>
    </source>
</evidence>
<proteinExistence type="predicted"/>
<feature type="region of interest" description="Disordered" evidence="1">
    <location>
        <begin position="1"/>
        <end position="31"/>
    </location>
</feature>
<dbReference type="STRING" id="1165861.A0A0L0W3D3"/>
<evidence type="ECO:0000313" key="2">
    <source>
        <dbReference type="EMBL" id="KNF05815.1"/>
    </source>
</evidence>
<dbReference type="EMBL" id="AJIL01000006">
    <property type="protein sequence ID" value="KNF05815.1"/>
    <property type="molecule type" value="Genomic_DNA"/>
</dbReference>
<accession>A0A0L0W3D3</accession>
<evidence type="ECO:0000256" key="1">
    <source>
        <dbReference type="SAM" id="MobiDB-lite"/>
    </source>
</evidence>
<dbReference type="AlphaFoldDB" id="A0A0L0W3D3"/>
<dbReference type="Proteomes" id="UP000054564">
    <property type="component" value="Unassembled WGS sequence"/>
</dbReference>
<gene>
    <name evidence="2" type="ORF">PSTG_01212</name>
</gene>
<organism evidence="2 3">
    <name type="scientific">Puccinia striiformis f. sp. tritici PST-78</name>
    <dbReference type="NCBI Taxonomy" id="1165861"/>
    <lineage>
        <taxon>Eukaryota</taxon>
        <taxon>Fungi</taxon>
        <taxon>Dikarya</taxon>
        <taxon>Basidiomycota</taxon>
        <taxon>Pucciniomycotina</taxon>
        <taxon>Pucciniomycetes</taxon>
        <taxon>Pucciniales</taxon>
        <taxon>Pucciniaceae</taxon>
        <taxon>Puccinia</taxon>
    </lineage>
</organism>
<keyword evidence="3" id="KW-1185">Reference proteome</keyword>
<reference evidence="3" key="1">
    <citation type="submission" date="2014-03" db="EMBL/GenBank/DDBJ databases">
        <title>The Genome Sequence of Puccinia striiformis f. sp. tritici PST-78.</title>
        <authorList>
            <consortium name="The Broad Institute Genome Sequencing Platform"/>
            <person name="Cuomo C."/>
            <person name="Hulbert S."/>
            <person name="Chen X."/>
            <person name="Walker B."/>
            <person name="Young S.K."/>
            <person name="Zeng Q."/>
            <person name="Gargeya S."/>
            <person name="Fitzgerald M."/>
            <person name="Haas B."/>
            <person name="Abouelleil A."/>
            <person name="Alvarado L."/>
            <person name="Arachchi H.M."/>
            <person name="Berlin A.M."/>
            <person name="Chapman S.B."/>
            <person name="Goldberg J."/>
            <person name="Griggs A."/>
            <person name="Gujja S."/>
            <person name="Hansen M."/>
            <person name="Howarth C."/>
            <person name="Imamovic A."/>
            <person name="Larimer J."/>
            <person name="McCowan C."/>
            <person name="Montmayeur A."/>
            <person name="Murphy C."/>
            <person name="Neiman D."/>
            <person name="Pearson M."/>
            <person name="Priest M."/>
            <person name="Roberts A."/>
            <person name="Saif S."/>
            <person name="Shea T."/>
            <person name="Sisk P."/>
            <person name="Sykes S."/>
            <person name="Wortman J."/>
            <person name="Nusbaum C."/>
            <person name="Birren B."/>
        </authorList>
    </citation>
    <scope>NUCLEOTIDE SEQUENCE [LARGE SCALE GENOMIC DNA]</scope>
    <source>
        <strain evidence="3">race PST-78</strain>
    </source>
</reference>
<comment type="caution">
    <text evidence="2">The sequence shown here is derived from an EMBL/GenBank/DDBJ whole genome shotgun (WGS) entry which is preliminary data.</text>
</comment>